<feature type="transmembrane region" description="Helical" evidence="1">
    <location>
        <begin position="112"/>
        <end position="134"/>
    </location>
</feature>
<name>A0A8T8K671_9EURY</name>
<dbReference type="Proteomes" id="UP000681041">
    <property type="component" value="Chromosome"/>
</dbReference>
<dbReference type="RefSeq" id="WP_211532474.1">
    <property type="nucleotide sequence ID" value="NZ_CP058560.1"/>
</dbReference>
<dbReference type="EMBL" id="CP058560">
    <property type="protein sequence ID" value="QUH23517.1"/>
    <property type="molecule type" value="Genomic_DNA"/>
</dbReference>
<keyword evidence="1" id="KW-1133">Transmembrane helix</keyword>
<organism evidence="2 3">
    <name type="scientific">Methanobacterium alkalithermotolerans</name>
    <dbReference type="NCBI Taxonomy" id="2731220"/>
    <lineage>
        <taxon>Archaea</taxon>
        <taxon>Methanobacteriati</taxon>
        <taxon>Methanobacteriota</taxon>
        <taxon>Methanomada group</taxon>
        <taxon>Methanobacteria</taxon>
        <taxon>Methanobacteriales</taxon>
        <taxon>Methanobacteriaceae</taxon>
        <taxon>Methanobacterium</taxon>
    </lineage>
</organism>
<feature type="transmembrane region" description="Helical" evidence="1">
    <location>
        <begin position="230"/>
        <end position="258"/>
    </location>
</feature>
<proteinExistence type="predicted"/>
<dbReference type="KEGG" id="meme:HYG87_06960"/>
<keyword evidence="3" id="KW-1185">Reference proteome</keyword>
<feature type="transmembrane region" description="Helical" evidence="1">
    <location>
        <begin position="140"/>
        <end position="159"/>
    </location>
</feature>
<gene>
    <name evidence="2" type="ORF">HYG87_06960</name>
</gene>
<sequence>MKTMKELKSIKIVPYTIMNAALNAVWGFIFAIILLIFGGAFASLLSGTELAPLSGVILGISVAGLIVFPVGSFLLSIMPSFLQALLYNLLVPKLGGIQIELEEMTEVTRAEVVPFALILAGVTAVFQLIMQLVIAPLQAVLIELIGGIGTLALAATNATTGQLPAMGGAGALGAIVNIILSPLITFIFVFIGAAIAALLYNFLAPKLGGMKVELAQMTDNFFGVESINPVAIGLITGAIAAVLGLILGIIFLILFAALGSIEAGILILLTYVIGGFILVFIAYALTALIYNVLSPKIGSFKIQLE</sequence>
<evidence type="ECO:0000313" key="2">
    <source>
        <dbReference type="EMBL" id="QUH23517.1"/>
    </source>
</evidence>
<feature type="transmembrane region" description="Helical" evidence="1">
    <location>
        <begin position="21"/>
        <end position="45"/>
    </location>
</feature>
<keyword evidence="1" id="KW-0812">Transmembrane</keyword>
<dbReference type="GeneID" id="64820491"/>
<dbReference type="OrthoDB" id="71512at2157"/>
<evidence type="ECO:0000256" key="1">
    <source>
        <dbReference type="SAM" id="Phobius"/>
    </source>
</evidence>
<accession>A0A8T8K671</accession>
<feature type="transmembrane region" description="Helical" evidence="1">
    <location>
        <begin position="171"/>
        <end position="200"/>
    </location>
</feature>
<feature type="transmembrane region" description="Helical" evidence="1">
    <location>
        <begin position="265"/>
        <end position="290"/>
    </location>
</feature>
<reference evidence="2" key="1">
    <citation type="submission" date="2020-07" db="EMBL/GenBank/DDBJ databases">
        <title>Methanobacterium. sp. MethCan genome.</title>
        <authorList>
            <person name="Postec A."/>
            <person name="Quemeneur M."/>
        </authorList>
    </citation>
    <scope>NUCLEOTIDE SEQUENCE</scope>
    <source>
        <strain evidence="2">MethCAN</strain>
    </source>
</reference>
<keyword evidence="1" id="KW-0472">Membrane</keyword>
<dbReference type="AlphaFoldDB" id="A0A8T8K671"/>
<protein>
    <submittedName>
        <fullName evidence="2">Uncharacterized protein</fullName>
    </submittedName>
</protein>
<evidence type="ECO:0000313" key="3">
    <source>
        <dbReference type="Proteomes" id="UP000681041"/>
    </source>
</evidence>